<dbReference type="EMBL" id="QUMS01000003">
    <property type="protein sequence ID" value="REG07093.1"/>
    <property type="molecule type" value="Genomic_DNA"/>
</dbReference>
<feature type="domain" description="Hcy-binding" evidence="9">
    <location>
        <begin position="4"/>
        <end position="294"/>
    </location>
</feature>
<evidence type="ECO:0000313" key="10">
    <source>
        <dbReference type="EMBL" id="REG07093.1"/>
    </source>
</evidence>
<evidence type="ECO:0000256" key="8">
    <source>
        <dbReference type="PROSITE-ProRule" id="PRU00333"/>
    </source>
</evidence>
<reference evidence="10 11" key="1">
    <citation type="submission" date="2018-08" db="EMBL/GenBank/DDBJ databases">
        <title>Genomic Encyclopedia of Type Strains, Phase IV (KMG-IV): sequencing the most valuable type-strain genomes for metagenomic binning, comparative biology and taxonomic classification.</title>
        <authorList>
            <person name="Goeker M."/>
        </authorList>
    </citation>
    <scope>NUCLEOTIDE SEQUENCE [LARGE SCALE GENOMIC DNA]</scope>
    <source>
        <strain evidence="10 11">DSM 23923</strain>
    </source>
</reference>
<dbReference type="GO" id="GO:0046872">
    <property type="term" value="F:metal ion binding"/>
    <property type="evidence" value="ECO:0007669"/>
    <property type="project" value="UniProtKB-KW"/>
</dbReference>
<proteinExistence type="predicted"/>
<feature type="binding site" evidence="8">
    <location>
        <position position="213"/>
    </location>
    <ligand>
        <name>Zn(2+)</name>
        <dbReference type="ChEBI" id="CHEBI:29105"/>
    </ligand>
</feature>
<evidence type="ECO:0000256" key="6">
    <source>
        <dbReference type="ARBA" id="ARBA00022827"/>
    </source>
</evidence>
<keyword evidence="6" id="KW-0274">FAD</keyword>
<keyword evidence="3 8" id="KW-0489">Methyltransferase</keyword>
<evidence type="ECO:0000259" key="9">
    <source>
        <dbReference type="PROSITE" id="PS50970"/>
    </source>
</evidence>
<keyword evidence="5 8" id="KW-0808">Transferase</keyword>
<dbReference type="OrthoDB" id="9803687at2"/>
<dbReference type="PROSITE" id="PS50970">
    <property type="entry name" value="HCY"/>
    <property type="match status" value="1"/>
</dbReference>
<dbReference type="PANTHER" id="PTHR11103">
    <property type="entry name" value="SLR1189 PROTEIN"/>
    <property type="match status" value="1"/>
</dbReference>
<evidence type="ECO:0000256" key="4">
    <source>
        <dbReference type="ARBA" id="ARBA00022630"/>
    </source>
</evidence>
<dbReference type="NCBIfam" id="NF006396">
    <property type="entry name" value="PRK08645.1"/>
    <property type="match status" value="1"/>
</dbReference>
<dbReference type="GO" id="GO:0035999">
    <property type="term" value="P:tetrahydrofolate interconversion"/>
    <property type="evidence" value="ECO:0007669"/>
    <property type="project" value="UniProtKB-UniPathway"/>
</dbReference>
<keyword evidence="4" id="KW-0285">Flavoprotein</keyword>
<evidence type="ECO:0000313" key="11">
    <source>
        <dbReference type="Proteomes" id="UP000256388"/>
    </source>
</evidence>
<dbReference type="GO" id="GO:0008168">
    <property type="term" value="F:methyltransferase activity"/>
    <property type="evidence" value="ECO:0007669"/>
    <property type="project" value="UniProtKB-UniRule"/>
</dbReference>
<keyword evidence="7" id="KW-0560">Oxidoreductase</keyword>
<comment type="cofactor">
    <cofactor evidence="8">
        <name>Zn(2+)</name>
        <dbReference type="ChEBI" id="CHEBI:29105"/>
    </cofactor>
</comment>
<keyword evidence="11" id="KW-1185">Reference proteome</keyword>
<dbReference type="PANTHER" id="PTHR11103:SF18">
    <property type="entry name" value="SLR1189 PROTEIN"/>
    <property type="match status" value="1"/>
</dbReference>
<comment type="cofactor">
    <cofactor evidence="1">
        <name>FAD</name>
        <dbReference type="ChEBI" id="CHEBI:57692"/>
    </cofactor>
</comment>
<dbReference type="SUPFAM" id="SSF82282">
    <property type="entry name" value="Homocysteine S-methyltransferase"/>
    <property type="match status" value="1"/>
</dbReference>
<dbReference type="GO" id="GO:0006555">
    <property type="term" value="P:methionine metabolic process"/>
    <property type="evidence" value="ECO:0007669"/>
    <property type="project" value="InterPro"/>
</dbReference>
<keyword evidence="8" id="KW-0862">Zinc</keyword>
<dbReference type="RefSeq" id="WP_116225570.1">
    <property type="nucleotide sequence ID" value="NZ_AP018437.1"/>
</dbReference>
<dbReference type="Pfam" id="PF02219">
    <property type="entry name" value="MTHFR"/>
    <property type="match status" value="1"/>
</dbReference>
<dbReference type="Gene3D" id="3.20.20.220">
    <property type="match status" value="1"/>
</dbReference>
<keyword evidence="8" id="KW-0479">Metal-binding</keyword>
<feature type="binding site" evidence="8">
    <location>
        <position position="280"/>
    </location>
    <ligand>
        <name>Zn(2+)</name>
        <dbReference type="ChEBI" id="CHEBI:29105"/>
    </ligand>
</feature>
<dbReference type="InterPro" id="IPR003171">
    <property type="entry name" value="Mehydrof_redctse-like"/>
</dbReference>
<dbReference type="SUPFAM" id="SSF51730">
    <property type="entry name" value="FAD-linked oxidoreductase"/>
    <property type="match status" value="1"/>
</dbReference>
<evidence type="ECO:0000256" key="5">
    <source>
        <dbReference type="ARBA" id="ARBA00022679"/>
    </source>
</evidence>
<dbReference type="Gene3D" id="3.20.20.330">
    <property type="entry name" value="Homocysteine-binding-like domain"/>
    <property type="match status" value="1"/>
</dbReference>
<evidence type="ECO:0000256" key="7">
    <source>
        <dbReference type="ARBA" id="ARBA00023002"/>
    </source>
</evidence>
<dbReference type="InterPro" id="IPR029041">
    <property type="entry name" value="FAD-linked_oxidoreductase-like"/>
</dbReference>
<evidence type="ECO:0000256" key="2">
    <source>
        <dbReference type="ARBA" id="ARBA00004777"/>
    </source>
</evidence>
<evidence type="ECO:0000256" key="3">
    <source>
        <dbReference type="ARBA" id="ARBA00022603"/>
    </source>
</evidence>
<feature type="binding site" evidence="8">
    <location>
        <position position="279"/>
    </location>
    <ligand>
        <name>Zn(2+)</name>
        <dbReference type="ChEBI" id="CHEBI:29105"/>
    </ligand>
</feature>
<comment type="pathway">
    <text evidence="2">One-carbon metabolism; tetrahydrofolate interconversion.</text>
</comment>
<dbReference type="UniPathway" id="UPA00193"/>
<dbReference type="InterPro" id="IPR036589">
    <property type="entry name" value="HCY_dom_sf"/>
</dbReference>
<gene>
    <name evidence="10" type="ORF">DFR64_2297</name>
</gene>
<dbReference type="Proteomes" id="UP000256388">
    <property type="component" value="Unassembled WGS sequence"/>
</dbReference>
<dbReference type="GO" id="GO:0004489">
    <property type="term" value="F:methylenetetrahydrofolate reductase [NAD(P)H] activity"/>
    <property type="evidence" value="ECO:0007669"/>
    <property type="project" value="InterPro"/>
</dbReference>
<sequence length="621" mass="67389">MTKTTFQELLTAGKPALADGAMGTLLHEKGVSFNKCFDELNLTKPSLVADIHHAYIEAGSQIILTNTFGANRYKLGRHGMLDQLEAINTAGVDLARRVVLASFKEVLIAGDVGPLGIPLAPFGRVQPEDARRAFREQIEVLLNADVDLLVIETMTDLYELREALTAARELSNDISIVASMTFTRDDRTLLGDSPRKVARNLAEFGADVIGINCSGGPNQLLRILKEMHRAFPEGKYWIKPNAGWPEQNGGRIFYPATADYFSDYALSFWRAGASVMGGCCGTTPEHIAAMRQALDSTTITEINGQVEIEASVETEVPETQKPTLLAQKLAKGKFVFAVEMDPPRGLSTHKVLAGASLLAEAGADVINVADSPMARMRMSPWAVCSLVQKKAKIETTLHFPTRGRNLLRVQGDLLAAHALDVRNVFVVMGDPTAIGDYPDAMDNYDLAPSGLIKLIKQGFNTGVDHSGSDIGQPTSFFVGCALNLTSPDLAREVKVINRKIEGGADFVLTQPLYSKEPVEKFLEGYREIAGTDFPLPILAGVLPLASARHAAFLQQEVPGIDIPQPVHELMQAAGENGAREGIRLAIELIAQLRTVSQGIYLMPAFNHFDYAAEIIEASLKS</sequence>
<organism evidence="10 11">
    <name type="scientific">Pelolinea submarina</name>
    <dbReference type="NCBI Taxonomy" id="913107"/>
    <lineage>
        <taxon>Bacteria</taxon>
        <taxon>Bacillati</taxon>
        <taxon>Chloroflexota</taxon>
        <taxon>Anaerolineae</taxon>
        <taxon>Anaerolineales</taxon>
        <taxon>Anaerolineaceae</taxon>
        <taxon>Pelolinea</taxon>
    </lineage>
</organism>
<dbReference type="CDD" id="cd00537">
    <property type="entry name" value="MTHFR"/>
    <property type="match status" value="1"/>
</dbReference>
<evidence type="ECO:0000256" key="1">
    <source>
        <dbReference type="ARBA" id="ARBA00001974"/>
    </source>
</evidence>
<dbReference type="InterPro" id="IPR003726">
    <property type="entry name" value="HCY_dom"/>
</dbReference>
<dbReference type="GO" id="GO:0032259">
    <property type="term" value="P:methylation"/>
    <property type="evidence" value="ECO:0007669"/>
    <property type="project" value="UniProtKB-KW"/>
</dbReference>
<name>A0A347ZVR6_9CHLR</name>
<dbReference type="Pfam" id="PF02574">
    <property type="entry name" value="S-methyl_trans"/>
    <property type="match status" value="1"/>
</dbReference>
<comment type="caution">
    <text evidence="10">The sequence shown here is derived from an EMBL/GenBank/DDBJ whole genome shotgun (WGS) entry which is preliminary data.</text>
</comment>
<dbReference type="AlphaFoldDB" id="A0A347ZVR6"/>
<accession>A0A347ZVR6</accession>
<protein>
    <submittedName>
        <fullName evidence="10">Homocysteine S-methyltransferase</fullName>
    </submittedName>
</protein>